<reference evidence="3" key="1">
    <citation type="submission" date="2016-10" db="EMBL/GenBank/DDBJ databases">
        <authorList>
            <person name="Varghese N."/>
            <person name="Submissions S."/>
        </authorList>
    </citation>
    <scope>NUCLEOTIDE SEQUENCE [LARGE SCALE GENOMIC DNA]</scope>
    <source>
        <strain evidence="3">DSM 24729</strain>
    </source>
</reference>
<name>A0A1G7I6C6_9FLAO</name>
<dbReference type="RefSeq" id="WP_074538623.1">
    <property type="nucleotide sequence ID" value="NZ_FNBD01000007.1"/>
</dbReference>
<gene>
    <name evidence="2" type="ORF">SAMN04487992_10773</name>
</gene>
<dbReference type="EMBL" id="FNBD01000007">
    <property type="protein sequence ID" value="SDF08245.1"/>
    <property type="molecule type" value="Genomic_DNA"/>
</dbReference>
<keyword evidence="3" id="KW-1185">Reference proteome</keyword>
<keyword evidence="1" id="KW-1133">Transmembrane helix</keyword>
<sequence length="99" mass="11039">MKSMYLNQSSRNPNKPLFIGLLLGIGCIAFGCYLYSDLAAWENSNEEMHLPAFLWGVYDHTGKIGITGLFSGIGLMSIISGYKKTSAYKRLIKATKKQR</sequence>
<accession>A0A1G7I6C6</accession>
<feature type="transmembrane region" description="Helical" evidence="1">
    <location>
        <begin position="16"/>
        <end position="36"/>
    </location>
</feature>
<organism evidence="2 3">
    <name type="scientific">Cellulophaga baltica</name>
    <dbReference type="NCBI Taxonomy" id="76594"/>
    <lineage>
        <taxon>Bacteria</taxon>
        <taxon>Pseudomonadati</taxon>
        <taxon>Bacteroidota</taxon>
        <taxon>Flavobacteriia</taxon>
        <taxon>Flavobacteriales</taxon>
        <taxon>Flavobacteriaceae</taxon>
        <taxon>Cellulophaga</taxon>
    </lineage>
</organism>
<dbReference type="PROSITE" id="PS51257">
    <property type="entry name" value="PROKAR_LIPOPROTEIN"/>
    <property type="match status" value="1"/>
</dbReference>
<evidence type="ECO:0000256" key="1">
    <source>
        <dbReference type="SAM" id="Phobius"/>
    </source>
</evidence>
<feature type="transmembrane region" description="Helical" evidence="1">
    <location>
        <begin position="64"/>
        <end position="82"/>
    </location>
</feature>
<keyword evidence="1" id="KW-0812">Transmembrane</keyword>
<evidence type="ECO:0000313" key="2">
    <source>
        <dbReference type="EMBL" id="SDF08245.1"/>
    </source>
</evidence>
<dbReference type="Proteomes" id="UP000182114">
    <property type="component" value="Unassembled WGS sequence"/>
</dbReference>
<protein>
    <submittedName>
        <fullName evidence="2">Uncharacterized protein</fullName>
    </submittedName>
</protein>
<keyword evidence="1" id="KW-0472">Membrane</keyword>
<evidence type="ECO:0000313" key="3">
    <source>
        <dbReference type="Proteomes" id="UP000182114"/>
    </source>
</evidence>
<proteinExistence type="predicted"/>
<dbReference type="AlphaFoldDB" id="A0A1G7I6C6"/>